<dbReference type="EMBL" id="CAJNOK010027055">
    <property type="protein sequence ID" value="CAF1413417.1"/>
    <property type="molecule type" value="Genomic_DNA"/>
</dbReference>
<organism evidence="2 4">
    <name type="scientific">Didymodactylos carnosus</name>
    <dbReference type="NCBI Taxonomy" id="1234261"/>
    <lineage>
        <taxon>Eukaryota</taxon>
        <taxon>Metazoa</taxon>
        <taxon>Spiralia</taxon>
        <taxon>Gnathifera</taxon>
        <taxon>Rotifera</taxon>
        <taxon>Eurotatoria</taxon>
        <taxon>Bdelloidea</taxon>
        <taxon>Philodinida</taxon>
        <taxon>Philodinidae</taxon>
        <taxon>Didymodactylos</taxon>
    </lineage>
</organism>
<feature type="compositionally biased region" description="Low complexity" evidence="1">
    <location>
        <begin position="81"/>
        <end position="99"/>
    </location>
</feature>
<evidence type="ECO:0000313" key="2">
    <source>
        <dbReference type="EMBL" id="CAF1413417.1"/>
    </source>
</evidence>
<dbReference type="EMBL" id="CAJOBA010048803">
    <property type="protein sequence ID" value="CAF4216611.1"/>
    <property type="molecule type" value="Genomic_DNA"/>
</dbReference>
<evidence type="ECO:0000313" key="4">
    <source>
        <dbReference type="Proteomes" id="UP000677228"/>
    </source>
</evidence>
<reference evidence="2" key="1">
    <citation type="submission" date="2021-02" db="EMBL/GenBank/DDBJ databases">
        <authorList>
            <person name="Nowell W R."/>
        </authorList>
    </citation>
    <scope>NUCLEOTIDE SEQUENCE</scope>
</reference>
<name>A0A8S2FBI5_9BILA</name>
<dbReference type="Proteomes" id="UP000677228">
    <property type="component" value="Unassembled WGS sequence"/>
</dbReference>
<comment type="caution">
    <text evidence="2">The sequence shown here is derived from an EMBL/GenBank/DDBJ whole genome shotgun (WGS) entry which is preliminary data.</text>
</comment>
<proteinExistence type="predicted"/>
<evidence type="ECO:0000313" key="3">
    <source>
        <dbReference type="EMBL" id="CAF4216611.1"/>
    </source>
</evidence>
<sequence>MSSDRSTSSTLDLLSTFAAKSSNGSHQPSTFSSLSAFQSLLNSESLKTHTSHLARNGVPASLLKHSGHSRSHHQHATQAQPTTHWTPPKTTSTSPISSSGNDNSQPKKRGPGRPPKNQTLLMTAPPTTHAQYQSKSKNPPTMVPPAINQHLNAALALANSKLNSDIRK</sequence>
<feature type="region of interest" description="Disordered" evidence="1">
    <location>
        <begin position="59"/>
        <end position="146"/>
    </location>
</feature>
<evidence type="ECO:0000256" key="1">
    <source>
        <dbReference type="SAM" id="MobiDB-lite"/>
    </source>
</evidence>
<accession>A0A8S2FBI5</accession>
<feature type="compositionally biased region" description="Basic residues" evidence="1">
    <location>
        <begin position="65"/>
        <end position="75"/>
    </location>
</feature>
<dbReference type="Proteomes" id="UP000682733">
    <property type="component" value="Unassembled WGS sequence"/>
</dbReference>
<feature type="compositionally biased region" description="Polar residues" evidence="1">
    <location>
        <begin position="117"/>
        <end position="139"/>
    </location>
</feature>
<gene>
    <name evidence="2" type="ORF">OVA965_LOCUS33446</name>
    <name evidence="3" type="ORF">TMI583_LOCUS34335</name>
</gene>
<protein>
    <submittedName>
        <fullName evidence="2">Uncharacterized protein</fullName>
    </submittedName>
</protein>
<dbReference type="AlphaFoldDB" id="A0A8S2FBI5"/>